<gene>
    <name evidence="3" type="ORF">BJ987_003004</name>
</gene>
<feature type="compositionally biased region" description="Basic and acidic residues" evidence="1">
    <location>
        <begin position="225"/>
        <end position="236"/>
    </location>
</feature>
<name>A0ABS4QG83_9NOCA</name>
<evidence type="ECO:0000313" key="4">
    <source>
        <dbReference type="Proteomes" id="UP001519325"/>
    </source>
</evidence>
<accession>A0ABS4QG83</accession>
<feature type="chain" id="PRO_5046621655" evidence="2">
    <location>
        <begin position="29"/>
        <end position="255"/>
    </location>
</feature>
<organism evidence="3 4">
    <name type="scientific">Nocardia goodfellowii</name>
    <dbReference type="NCBI Taxonomy" id="882446"/>
    <lineage>
        <taxon>Bacteria</taxon>
        <taxon>Bacillati</taxon>
        <taxon>Actinomycetota</taxon>
        <taxon>Actinomycetes</taxon>
        <taxon>Mycobacteriales</taxon>
        <taxon>Nocardiaceae</taxon>
        <taxon>Nocardia</taxon>
    </lineage>
</organism>
<evidence type="ECO:0000313" key="3">
    <source>
        <dbReference type="EMBL" id="MBP2190103.1"/>
    </source>
</evidence>
<evidence type="ECO:0000256" key="1">
    <source>
        <dbReference type="SAM" id="MobiDB-lite"/>
    </source>
</evidence>
<protein>
    <submittedName>
        <fullName evidence="3">Antitoxin (DNA-binding transcriptional repressor) of toxin-antitoxin stability system</fullName>
    </submittedName>
</protein>
<comment type="caution">
    <text evidence="3">The sequence shown here is derived from an EMBL/GenBank/DDBJ whole genome shotgun (WGS) entry which is preliminary data.</text>
</comment>
<keyword evidence="2" id="KW-0732">Signal</keyword>
<dbReference type="Proteomes" id="UP001519325">
    <property type="component" value="Unassembled WGS sequence"/>
</dbReference>
<feature type="region of interest" description="Disordered" evidence="1">
    <location>
        <begin position="162"/>
        <end position="238"/>
    </location>
</feature>
<feature type="signal peptide" evidence="2">
    <location>
        <begin position="1"/>
        <end position="28"/>
    </location>
</feature>
<keyword evidence="4" id="KW-1185">Reference proteome</keyword>
<dbReference type="RefSeq" id="WP_209889753.1">
    <property type="nucleotide sequence ID" value="NZ_JAGGMR010000001.1"/>
</dbReference>
<sequence>MTRISITTTMLVPLAFAGAMFTAAPARAVPDPVAGQCTGSVCSTPRRIDHVPPAPGISAAEIERLVTQFGPPLLRLAPLTAEFVPRLAAALGVPAGEVDRLVTEFGPPLAQLVPLAAEAVPRIAEALGQSATDIERLIAEFGPPLARLVPLTAELMSGLIGQAAAPPAASQSPTDPEEASPPPPTRTRTPKPRSTPGDPSPRARQSPPLVLRLSGTDPKSSGSDPNKDDLDTRCPSEESCAPEVTVLVTLQWGTS</sequence>
<feature type="compositionally biased region" description="Low complexity" evidence="1">
    <location>
        <begin position="162"/>
        <end position="174"/>
    </location>
</feature>
<proteinExistence type="predicted"/>
<reference evidence="3 4" key="1">
    <citation type="submission" date="2021-03" db="EMBL/GenBank/DDBJ databases">
        <title>Sequencing the genomes of 1000 actinobacteria strains.</title>
        <authorList>
            <person name="Klenk H.-P."/>
        </authorList>
    </citation>
    <scope>NUCLEOTIDE SEQUENCE [LARGE SCALE GENOMIC DNA]</scope>
    <source>
        <strain evidence="3 4">DSM 45516</strain>
    </source>
</reference>
<dbReference type="EMBL" id="JAGGMR010000001">
    <property type="protein sequence ID" value="MBP2190103.1"/>
    <property type="molecule type" value="Genomic_DNA"/>
</dbReference>
<evidence type="ECO:0000256" key="2">
    <source>
        <dbReference type="SAM" id="SignalP"/>
    </source>
</evidence>